<protein>
    <recommendedName>
        <fullName evidence="3">Lipoprotein</fullName>
    </recommendedName>
</protein>
<dbReference type="EMBL" id="KU926705">
    <property type="protein sequence ID" value="ANC57881.1"/>
    <property type="molecule type" value="Genomic_DNA"/>
</dbReference>
<sequence>MITKQNFLTKMTTTKLIVCLLIAITMSACSTIPPKAKSEYLNRNADRYTQPADTDCQDHAQNMANHAESIASNAQYLAAAKAMSGCVSSALQNRAYNHNDEHDVVIMKMMAIATLNFIKSGDVITASREVERFKRTYPNQDLYFDDYTSFLDTAMALLSLESLHSSQLSALNISRVLRDEIERKHYWLNH</sequence>
<dbReference type="PROSITE" id="PS51257">
    <property type="entry name" value="PROKAR_LIPOPROTEIN"/>
    <property type="match status" value="1"/>
</dbReference>
<evidence type="ECO:0000313" key="2">
    <source>
        <dbReference type="EMBL" id="ANC57881.1"/>
    </source>
</evidence>
<keyword evidence="1" id="KW-0732">Signal</keyword>
<evidence type="ECO:0008006" key="3">
    <source>
        <dbReference type="Google" id="ProtNLM"/>
    </source>
</evidence>
<evidence type="ECO:0000256" key="1">
    <source>
        <dbReference type="SAM" id="SignalP"/>
    </source>
</evidence>
<reference evidence="2" key="1">
    <citation type="submission" date="2016-03" db="EMBL/GenBank/DDBJ databases">
        <title>Partial sequence of psychrophilic Colwellia sp.</title>
        <authorList>
            <person name="Pankowski J.A."/>
            <person name="Leong J.S."/>
            <person name="Nano F.E."/>
        </authorList>
    </citation>
    <scope>NUCLEOTIDE SEQUENCE</scope>
    <source>
        <strain evidence="2">C1</strain>
    </source>
</reference>
<dbReference type="AlphaFoldDB" id="A0A168PH25"/>
<name>A0A168PH25_9GAMM</name>
<feature type="signal peptide" evidence="1">
    <location>
        <begin position="1"/>
        <end position="30"/>
    </location>
</feature>
<accession>A0A168PH25</accession>
<organism evidence="2">
    <name type="scientific">Colwellia sp. C1</name>
    <dbReference type="NCBI Taxonomy" id="1737566"/>
    <lineage>
        <taxon>Bacteria</taxon>
        <taxon>Pseudomonadati</taxon>
        <taxon>Pseudomonadota</taxon>
        <taxon>Gammaproteobacteria</taxon>
        <taxon>Alteromonadales</taxon>
        <taxon>Colwelliaceae</taxon>
        <taxon>Colwellia</taxon>
    </lineage>
</organism>
<proteinExistence type="predicted"/>
<feature type="chain" id="PRO_5007899596" description="Lipoprotein" evidence="1">
    <location>
        <begin position="31"/>
        <end position="190"/>
    </location>
</feature>